<dbReference type="SUPFAM" id="SSF54001">
    <property type="entry name" value="Cysteine proteinases"/>
    <property type="match status" value="1"/>
</dbReference>
<feature type="domain" description="LysM" evidence="3">
    <location>
        <begin position="1"/>
        <end position="46"/>
    </location>
</feature>
<dbReference type="Proteomes" id="UP000093432">
    <property type="component" value="Unassembled WGS sequence"/>
</dbReference>
<evidence type="ECO:0000256" key="1">
    <source>
        <dbReference type="ARBA" id="ARBA00022729"/>
    </source>
</evidence>
<dbReference type="SUPFAM" id="SSF54106">
    <property type="entry name" value="LysM domain"/>
    <property type="match status" value="1"/>
</dbReference>
<dbReference type="CDD" id="cd00118">
    <property type="entry name" value="LysM"/>
    <property type="match status" value="1"/>
</dbReference>
<dbReference type="AlphaFoldDB" id="A0A1B8ZB57"/>
<sequence length="217" mass="24034">MYYKVKKGDTLGKIAKAHKVPVELILAHNQTIINPDVIFEGQLINIPNIEDIPVKKFQFARQLTPQDIVNKARSVIGKRIVYKLGAGGMDEKYALPTRDGACDCSGFVCWVLGLSRKTKIPFYQPGGWIYTDSMVEDINRNAGIFDRLTVPEVGCIVVYGAGKKIGHVGIVSEVENGKMKKVIHCSSGNYASFRDAIQETSPKVFERADALWGRFVG</sequence>
<dbReference type="PROSITE" id="PS51782">
    <property type="entry name" value="LYSM"/>
    <property type="match status" value="1"/>
</dbReference>
<dbReference type="OrthoDB" id="9787225at2"/>
<proteinExistence type="predicted"/>
<evidence type="ECO:0000259" key="3">
    <source>
        <dbReference type="PROSITE" id="PS51782"/>
    </source>
</evidence>
<dbReference type="SMART" id="SM00257">
    <property type="entry name" value="LysM"/>
    <property type="match status" value="1"/>
</dbReference>
<organism evidence="4 5">
    <name type="scientific">Chryseobacterium arthrosphaerae</name>
    <dbReference type="NCBI Taxonomy" id="651561"/>
    <lineage>
        <taxon>Bacteria</taxon>
        <taxon>Pseudomonadati</taxon>
        <taxon>Bacteroidota</taxon>
        <taxon>Flavobacteriia</taxon>
        <taxon>Flavobacteriales</taxon>
        <taxon>Weeksellaceae</taxon>
        <taxon>Chryseobacterium group</taxon>
        <taxon>Chryseobacterium</taxon>
    </lineage>
</organism>
<comment type="caution">
    <text evidence="4">The sequence shown here is derived from an EMBL/GenBank/DDBJ whole genome shotgun (WGS) entry which is preliminary data.</text>
</comment>
<keyword evidence="1" id="KW-0732">Signal</keyword>
<evidence type="ECO:0000256" key="2">
    <source>
        <dbReference type="ARBA" id="ARBA00022801"/>
    </source>
</evidence>
<dbReference type="InterPro" id="IPR018392">
    <property type="entry name" value="LysM"/>
</dbReference>
<dbReference type="GO" id="GO:0016787">
    <property type="term" value="F:hydrolase activity"/>
    <property type="evidence" value="ECO:0007669"/>
    <property type="project" value="UniProtKB-KW"/>
</dbReference>
<dbReference type="InterPro" id="IPR036779">
    <property type="entry name" value="LysM_dom_sf"/>
</dbReference>
<accession>A0A1B8ZB57</accession>
<gene>
    <name evidence="4" type="ORF">BBI00_21930</name>
</gene>
<dbReference type="Pfam" id="PF05257">
    <property type="entry name" value="CHAP"/>
    <property type="match status" value="1"/>
</dbReference>
<name>A0A1B8ZB57_9FLAO</name>
<dbReference type="KEGG" id="carh:EGY05_19985"/>
<keyword evidence="2" id="KW-0378">Hydrolase</keyword>
<dbReference type="Pfam" id="PF01476">
    <property type="entry name" value="LysM"/>
    <property type="match status" value="1"/>
</dbReference>
<dbReference type="Gene3D" id="3.10.350.10">
    <property type="entry name" value="LysM domain"/>
    <property type="match status" value="1"/>
</dbReference>
<protein>
    <submittedName>
        <fullName evidence="4">Peptidoglycan-binding protein</fullName>
    </submittedName>
</protein>
<dbReference type="Gene3D" id="3.90.1720.10">
    <property type="entry name" value="endopeptidase domain like (from Nostoc punctiforme)"/>
    <property type="match status" value="1"/>
</dbReference>
<dbReference type="InterPro" id="IPR007921">
    <property type="entry name" value="CHAP_dom"/>
</dbReference>
<dbReference type="EMBL" id="MAYG01000031">
    <property type="protein sequence ID" value="OCA68858.1"/>
    <property type="molecule type" value="Genomic_DNA"/>
</dbReference>
<reference evidence="5" key="1">
    <citation type="submission" date="2016-07" db="EMBL/GenBank/DDBJ databases">
        <authorList>
            <person name="Florea S."/>
            <person name="Webb J.S."/>
            <person name="Jaromczyk J."/>
            <person name="Schardl C.L."/>
        </authorList>
    </citation>
    <scope>NUCLEOTIDE SEQUENCE [LARGE SCALE GENOMIC DNA]</scope>
    <source>
        <strain evidence="5">CC-VM-7</strain>
    </source>
</reference>
<dbReference type="RefSeq" id="WP_065400986.1">
    <property type="nucleotide sequence ID" value="NZ_CP033811.1"/>
</dbReference>
<evidence type="ECO:0000313" key="4">
    <source>
        <dbReference type="EMBL" id="OCA68858.1"/>
    </source>
</evidence>
<dbReference type="InterPro" id="IPR038765">
    <property type="entry name" value="Papain-like_cys_pep_sf"/>
</dbReference>
<evidence type="ECO:0000313" key="5">
    <source>
        <dbReference type="Proteomes" id="UP000093432"/>
    </source>
</evidence>